<proteinExistence type="predicted"/>
<keyword evidence="2" id="KW-1185">Reference proteome</keyword>
<reference evidence="1" key="2">
    <citation type="submission" date="2020-06" db="EMBL/GenBank/DDBJ databases">
        <title>Helianthus annuus Genome sequencing and assembly Release 2.</title>
        <authorList>
            <person name="Gouzy J."/>
            <person name="Langlade N."/>
            <person name="Munos S."/>
        </authorList>
    </citation>
    <scope>NUCLEOTIDE SEQUENCE</scope>
    <source>
        <tissue evidence="1">Leaves</tissue>
    </source>
</reference>
<evidence type="ECO:0000313" key="1">
    <source>
        <dbReference type="EMBL" id="KAF5772046.1"/>
    </source>
</evidence>
<accession>A0A9K3HAC8</accession>
<sequence length="44" mass="4935">MTSRNHVKLALHKDIQVTFSNYGTVGIGEPCGVEYLVAFIFYKS</sequence>
<protein>
    <submittedName>
        <fullName evidence="1">Uncharacterized protein</fullName>
    </submittedName>
</protein>
<evidence type="ECO:0000313" key="2">
    <source>
        <dbReference type="Proteomes" id="UP000215914"/>
    </source>
</evidence>
<name>A0A9K3HAC8_HELAN</name>
<organism evidence="1 2">
    <name type="scientific">Helianthus annuus</name>
    <name type="common">Common sunflower</name>
    <dbReference type="NCBI Taxonomy" id="4232"/>
    <lineage>
        <taxon>Eukaryota</taxon>
        <taxon>Viridiplantae</taxon>
        <taxon>Streptophyta</taxon>
        <taxon>Embryophyta</taxon>
        <taxon>Tracheophyta</taxon>
        <taxon>Spermatophyta</taxon>
        <taxon>Magnoliopsida</taxon>
        <taxon>eudicotyledons</taxon>
        <taxon>Gunneridae</taxon>
        <taxon>Pentapetalae</taxon>
        <taxon>asterids</taxon>
        <taxon>campanulids</taxon>
        <taxon>Asterales</taxon>
        <taxon>Asteraceae</taxon>
        <taxon>Asteroideae</taxon>
        <taxon>Heliantheae alliance</taxon>
        <taxon>Heliantheae</taxon>
        <taxon>Helianthus</taxon>
    </lineage>
</organism>
<gene>
    <name evidence="1" type="ORF">HanXRQr2_Chr13g0572161</name>
</gene>
<comment type="caution">
    <text evidence="1">The sequence shown here is derived from an EMBL/GenBank/DDBJ whole genome shotgun (WGS) entry which is preliminary data.</text>
</comment>
<dbReference type="Gramene" id="mRNA:HanXRQr2_Chr13g0572161">
    <property type="protein sequence ID" value="mRNA:HanXRQr2_Chr13g0572161"/>
    <property type="gene ID" value="HanXRQr2_Chr13g0572161"/>
</dbReference>
<dbReference type="Proteomes" id="UP000215914">
    <property type="component" value="Unassembled WGS sequence"/>
</dbReference>
<dbReference type="AlphaFoldDB" id="A0A9K3HAC8"/>
<reference evidence="1" key="1">
    <citation type="journal article" date="2017" name="Nature">
        <title>The sunflower genome provides insights into oil metabolism, flowering and Asterid evolution.</title>
        <authorList>
            <person name="Badouin H."/>
            <person name="Gouzy J."/>
            <person name="Grassa C.J."/>
            <person name="Murat F."/>
            <person name="Staton S.E."/>
            <person name="Cottret L."/>
            <person name="Lelandais-Briere C."/>
            <person name="Owens G.L."/>
            <person name="Carrere S."/>
            <person name="Mayjonade B."/>
            <person name="Legrand L."/>
            <person name="Gill N."/>
            <person name="Kane N.C."/>
            <person name="Bowers J.E."/>
            <person name="Hubner S."/>
            <person name="Bellec A."/>
            <person name="Berard A."/>
            <person name="Berges H."/>
            <person name="Blanchet N."/>
            <person name="Boniface M.C."/>
            <person name="Brunel D."/>
            <person name="Catrice O."/>
            <person name="Chaidir N."/>
            <person name="Claudel C."/>
            <person name="Donnadieu C."/>
            <person name="Faraut T."/>
            <person name="Fievet G."/>
            <person name="Helmstetter N."/>
            <person name="King M."/>
            <person name="Knapp S.J."/>
            <person name="Lai Z."/>
            <person name="Le Paslier M.C."/>
            <person name="Lippi Y."/>
            <person name="Lorenzon L."/>
            <person name="Mandel J.R."/>
            <person name="Marage G."/>
            <person name="Marchand G."/>
            <person name="Marquand E."/>
            <person name="Bret-Mestries E."/>
            <person name="Morien E."/>
            <person name="Nambeesan S."/>
            <person name="Nguyen T."/>
            <person name="Pegot-Espagnet P."/>
            <person name="Pouilly N."/>
            <person name="Raftis F."/>
            <person name="Sallet E."/>
            <person name="Schiex T."/>
            <person name="Thomas J."/>
            <person name="Vandecasteele C."/>
            <person name="Vares D."/>
            <person name="Vear F."/>
            <person name="Vautrin S."/>
            <person name="Crespi M."/>
            <person name="Mangin B."/>
            <person name="Burke J.M."/>
            <person name="Salse J."/>
            <person name="Munos S."/>
            <person name="Vincourt P."/>
            <person name="Rieseberg L.H."/>
            <person name="Langlade N.B."/>
        </authorList>
    </citation>
    <scope>NUCLEOTIDE SEQUENCE</scope>
    <source>
        <tissue evidence="1">Leaves</tissue>
    </source>
</reference>
<dbReference type="EMBL" id="MNCJ02000328">
    <property type="protein sequence ID" value="KAF5772046.1"/>
    <property type="molecule type" value="Genomic_DNA"/>
</dbReference>